<keyword evidence="3 8" id="KW-0328">Glycosyltransferase</keyword>
<evidence type="ECO:0000256" key="1">
    <source>
        <dbReference type="ARBA" id="ARBA00004167"/>
    </source>
</evidence>
<sequence length="426" mass="48840">MPAKFNEKIKASQVSRQANLAAAVKKDFQLAKGLSSPIYVYSALWRGDSVRLVVIKLQKFVFTNLYCVFLQGSSRYDVKATVRNFYQFKRKYTSAAIICPITKENLSFQDNIPLFVDLVEEKNRSSIPKDTFLVESRQINAKANVSGDWNKMSERTATRETKVEFTVCVPAMFGFGDAALLVEKIEMSRLLGAGRVVLYNNSIGLNVDAVLRWYIREWEEGRDTLEVAVHSWKLPRVSGQIVDTPYYAQLACIDDCLHRYRWTTKYTEFSDLDEFIIPLHHEGMTELLSALERRKPGNAGFMFRSTVFVKDRPMSSYGFEEEARQYRSSILGYIQRENRIFPQRDRGKLIVHPSKIEEMGVHSIWEASDPTGFVSAENALLYHYRLPYPNECVNLTMDVTVSERFGSPLAVRLKNVWSKLKGVPLA</sequence>
<dbReference type="PANTHER" id="PTHR21461:SF69">
    <property type="entry name" value="GLYCOSYLTRANSFERASE FAMILY 92 PROTEIN"/>
    <property type="match status" value="1"/>
</dbReference>
<comment type="caution">
    <text evidence="9">The sequence shown here is derived from an EMBL/GenBank/DDBJ whole genome shotgun (WGS) entry which is preliminary data.</text>
</comment>
<keyword evidence="5" id="KW-0812">Transmembrane</keyword>
<comment type="subcellular location">
    <subcellularLocation>
        <location evidence="1">Membrane</location>
        <topology evidence="1">Single-pass membrane protein</topology>
    </subcellularLocation>
</comment>
<evidence type="ECO:0000256" key="2">
    <source>
        <dbReference type="ARBA" id="ARBA00007647"/>
    </source>
</evidence>
<accession>A0AAV3YEK3</accession>
<evidence type="ECO:0000256" key="5">
    <source>
        <dbReference type="ARBA" id="ARBA00022692"/>
    </source>
</evidence>
<dbReference type="EC" id="2.4.1.-" evidence="8"/>
<evidence type="ECO:0000256" key="6">
    <source>
        <dbReference type="ARBA" id="ARBA00022989"/>
    </source>
</evidence>
<gene>
    <name evidence="9" type="ORF">PoB_000744000</name>
</gene>
<evidence type="ECO:0000256" key="3">
    <source>
        <dbReference type="ARBA" id="ARBA00022676"/>
    </source>
</evidence>
<dbReference type="EMBL" id="BLXT01000859">
    <property type="protein sequence ID" value="GFN80934.1"/>
    <property type="molecule type" value="Genomic_DNA"/>
</dbReference>
<proteinExistence type="inferred from homology"/>
<keyword evidence="10" id="KW-1185">Reference proteome</keyword>
<evidence type="ECO:0000313" key="10">
    <source>
        <dbReference type="Proteomes" id="UP000735302"/>
    </source>
</evidence>
<keyword evidence="7" id="KW-0472">Membrane</keyword>
<keyword evidence="6" id="KW-1133">Transmembrane helix</keyword>
<evidence type="ECO:0000313" key="9">
    <source>
        <dbReference type="EMBL" id="GFN80934.1"/>
    </source>
</evidence>
<dbReference type="Pfam" id="PF01697">
    <property type="entry name" value="Glyco_transf_92"/>
    <property type="match status" value="1"/>
</dbReference>
<comment type="similarity">
    <text evidence="2 8">Belongs to the glycosyltransferase 92 family.</text>
</comment>
<dbReference type="GO" id="GO:0016020">
    <property type="term" value="C:membrane"/>
    <property type="evidence" value="ECO:0007669"/>
    <property type="project" value="UniProtKB-SubCell"/>
</dbReference>
<dbReference type="GO" id="GO:0005737">
    <property type="term" value="C:cytoplasm"/>
    <property type="evidence" value="ECO:0007669"/>
    <property type="project" value="TreeGrafter"/>
</dbReference>
<dbReference type="AlphaFoldDB" id="A0AAV3YEK3"/>
<keyword evidence="4 8" id="KW-0808">Transferase</keyword>
<dbReference type="PANTHER" id="PTHR21461">
    <property type="entry name" value="GLYCOSYLTRANSFERASE FAMILY 92 PROTEIN"/>
    <property type="match status" value="1"/>
</dbReference>
<dbReference type="Proteomes" id="UP000735302">
    <property type="component" value="Unassembled WGS sequence"/>
</dbReference>
<evidence type="ECO:0000256" key="7">
    <source>
        <dbReference type="ARBA" id="ARBA00023136"/>
    </source>
</evidence>
<name>A0AAV3YEK3_9GAST</name>
<evidence type="ECO:0000256" key="4">
    <source>
        <dbReference type="ARBA" id="ARBA00022679"/>
    </source>
</evidence>
<reference evidence="9 10" key="1">
    <citation type="journal article" date="2021" name="Elife">
        <title>Chloroplast acquisition without the gene transfer in kleptoplastic sea slugs, Plakobranchus ocellatus.</title>
        <authorList>
            <person name="Maeda T."/>
            <person name="Takahashi S."/>
            <person name="Yoshida T."/>
            <person name="Shimamura S."/>
            <person name="Takaki Y."/>
            <person name="Nagai Y."/>
            <person name="Toyoda A."/>
            <person name="Suzuki Y."/>
            <person name="Arimoto A."/>
            <person name="Ishii H."/>
            <person name="Satoh N."/>
            <person name="Nishiyama T."/>
            <person name="Hasebe M."/>
            <person name="Maruyama T."/>
            <person name="Minagawa J."/>
            <person name="Obokata J."/>
            <person name="Shigenobu S."/>
        </authorList>
    </citation>
    <scope>NUCLEOTIDE SEQUENCE [LARGE SCALE GENOMIC DNA]</scope>
</reference>
<evidence type="ECO:0000256" key="8">
    <source>
        <dbReference type="RuleBase" id="RU366017"/>
    </source>
</evidence>
<organism evidence="9 10">
    <name type="scientific">Plakobranchus ocellatus</name>
    <dbReference type="NCBI Taxonomy" id="259542"/>
    <lineage>
        <taxon>Eukaryota</taxon>
        <taxon>Metazoa</taxon>
        <taxon>Spiralia</taxon>
        <taxon>Lophotrochozoa</taxon>
        <taxon>Mollusca</taxon>
        <taxon>Gastropoda</taxon>
        <taxon>Heterobranchia</taxon>
        <taxon>Euthyneura</taxon>
        <taxon>Panpulmonata</taxon>
        <taxon>Sacoglossa</taxon>
        <taxon>Placobranchoidea</taxon>
        <taxon>Plakobranchidae</taxon>
        <taxon>Plakobranchus</taxon>
    </lineage>
</organism>
<dbReference type="GO" id="GO:0016757">
    <property type="term" value="F:glycosyltransferase activity"/>
    <property type="evidence" value="ECO:0007669"/>
    <property type="project" value="UniProtKB-UniRule"/>
</dbReference>
<protein>
    <recommendedName>
        <fullName evidence="8">Glycosyltransferase family 92 protein</fullName>
        <ecNumber evidence="8">2.4.1.-</ecNumber>
    </recommendedName>
</protein>
<dbReference type="InterPro" id="IPR008166">
    <property type="entry name" value="Glyco_transf_92"/>
</dbReference>